<feature type="compositionally biased region" description="Basic and acidic residues" evidence="4">
    <location>
        <begin position="773"/>
        <end position="799"/>
    </location>
</feature>
<evidence type="ECO:0000256" key="4">
    <source>
        <dbReference type="SAM" id="MobiDB-lite"/>
    </source>
</evidence>
<evidence type="ECO:0000259" key="5">
    <source>
        <dbReference type="PROSITE" id="PS51253"/>
    </source>
</evidence>
<gene>
    <name evidence="6" type="ORF">PYW07_008758</name>
</gene>
<keyword evidence="3" id="KW-0539">Nucleus</keyword>
<feature type="compositionally biased region" description="Acidic residues" evidence="4">
    <location>
        <begin position="828"/>
        <end position="842"/>
    </location>
</feature>
<keyword evidence="7" id="KW-1185">Reference proteome</keyword>
<dbReference type="Gene3D" id="1.10.10.60">
    <property type="entry name" value="Homeodomain-like"/>
    <property type="match status" value="1"/>
</dbReference>
<dbReference type="Gene3D" id="3.30.420.10">
    <property type="entry name" value="Ribonuclease H-like superfamily/Ribonuclease H"/>
    <property type="match status" value="1"/>
</dbReference>
<evidence type="ECO:0000256" key="3">
    <source>
        <dbReference type="ARBA" id="ARBA00023242"/>
    </source>
</evidence>
<evidence type="ECO:0000313" key="6">
    <source>
        <dbReference type="EMBL" id="KAJ8711516.1"/>
    </source>
</evidence>
<dbReference type="InterPro" id="IPR007889">
    <property type="entry name" value="HTH_Psq"/>
</dbReference>
<dbReference type="EMBL" id="JARGEI010000022">
    <property type="protein sequence ID" value="KAJ8711516.1"/>
    <property type="molecule type" value="Genomic_DNA"/>
</dbReference>
<sequence>MPRNYIRKTNKAAYSDEKLQNAILAVKNRTMSAYTASKHYNIPRSTIVNRIYERRGFKSNTLGRSTVLSNEVEKSLAKNIHIMEKYGFGLTRKELLEVVGEYVNKNCVANPFNNGMPGEDWFLGFKKRHGLSVKKPQPVEYARKNACRPDVIYPYFDLLEETINELNLQNKPAHIYNLDETSFSKDPSKSKVVGLKGFTSTRTISSPGKDNTTVLLGCNAQGEKLPPLIIYKGKNVWDEWTSQEAYPGTVYAATSNGWMESTVFENFFDKVFLPTVGDKRPILLIYDGHSTHVGLNIIEKARAAGITILKIPPHTSDVLQPLDLSVNKSFKDKWDALLVKWQRQNIGKVLPKKDFSKMIGQIWAALEPSVCSAGFRKAGIYPLNKNAVPPEKFNQVLLRAWKSTTKTSEEPDEIVDSAFSREEYRAYTATHETCPDICHNDNDVNLVLQQPNEFCEHTANQPELLKKIVLVSINKVISGTDVGALQPSYNIHESSILQPTETRSALQENFAVGSKWNLSEPSTSTFHRNLIEHNIKSVAQRQDHLKNNHFLENEQTSIESFVVNNELHFSLENCVPISRHHDISLINKQGIAPTTSLHTTCSDTRNSRVQILDDSIVTCEVSFEDLLLKSVKGGTVNRRKKVKIATGAELITHDEVYNRCKIIEAEKEQKTRIKEQKAKEKEEKRKTNEQLKKSKEDKNNITKIKNSKKLVKKNVKKVRKISTSSDSEVEINLDDESDADYGEYCKDLLDDIENEDLTLDKIIEAEKEQKVRMKEQKAKEKEKKRQANEKLKKSNKDKNNVSNIIGNAKKLIKKTDKKVRKLSTSSESEIEINLNDESDVDYGEYPPDLFDDKENDNDKQNKDLTLDNGDWVLVKFCTKKSVKHFVGVVLHRNGNGYPVIKYVRKTVSIIDGQTVFTFPTIDDISEIRHTEDIVDKLPKPIIGRRGQIIFKMLFKTYNIQ</sequence>
<accession>A0AAD7YDS3</accession>
<feature type="region of interest" description="Disordered" evidence="4">
    <location>
        <begin position="828"/>
        <end position="861"/>
    </location>
</feature>
<dbReference type="InterPro" id="IPR004875">
    <property type="entry name" value="DDE_SF_endonuclease_dom"/>
</dbReference>
<comment type="subcellular location">
    <subcellularLocation>
        <location evidence="1">Nucleus</location>
    </subcellularLocation>
</comment>
<dbReference type="InterPro" id="IPR006600">
    <property type="entry name" value="HTH_CenpB_DNA-bd_dom"/>
</dbReference>
<feature type="domain" description="HTH CENPB-type" evidence="5">
    <location>
        <begin position="60"/>
        <end position="135"/>
    </location>
</feature>
<comment type="caution">
    <text evidence="6">The sequence shown here is derived from an EMBL/GenBank/DDBJ whole genome shotgun (WGS) entry which is preliminary data.</text>
</comment>
<name>A0AAD7YDS3_MYTSE</name>
<dbReference type="GO" id="GO:0005634">
    <property type="term" value="C:nucleus"/>
    <property type="evidence" value="ECO:0007669"/>
    <property type="project" value="UniProtKB-SubCell"/>
</dbReference>
<organism evidence="6 7">
    <name type="scientific">Mythimna separata</name>
    <name type="common">Oriental armyworm</name>
    <name type="synonym">Pseudaletia separata</name>
    <dbReference type="NCBI Taxonomy" id="271217"/>
    <lineage>
        <taxon>Eukaryota</taxon>
        <taxon>Metazoa</taxon>
        <taxon>Ecdysozoa</taxon>
        <taxon>Arthropoda</taxon>
        <taxon>Hexapoda</taxon>
        <taxon>Insecta</taxon>
        <taxon>Pterygota</taxon>
        <taxon>Neoptera</taxon>
        <taxon>Endopterygota</taxon>
        <taxon>Lepidoptera</taxon>
        <taxon>Glossata</taxon>
        <taxon>Ditrysia</taxon>
        <taxon>Noctuoidea</taxon>
        <taxon>Noctuidae</taxon>
        <taxon>Noctuinae</taxon>
        <taxon>Hadenini</taxon>
        <taxon>Mythimna</taxon>
    </lineage>
</organism>
<dbReference type="Pfam" id="PF05225">
    <property type="entry name" value="HTH_psq"/>
    <property type="match status" value="1"/>
</dbReference>
<dbReference type="Pfam" id="PF03184">
    <property type="entry name" value="DDE_1"/>
    <property type="match status" value="1"/>
</dbReference>
<evidence type="ECO:0000256" key="1">
    <source>
        <dbReference type="ARBA" id="ARBA00004123"/>
    </source>
</evidence>
<dbReference type="InterPro" id="IPR009057">
    <property type="entry name" value="Homeodomain-like_sf"/>
</dbReference>
<evidence type="ECO:0000313" key="7">
    <source>
        <dbReference type="Proteomes" id="UP001231518"/>
    </source>
</evidence>
<dbReference type="SUPFAM" id="SSF46689">
    <property type="entry name" value="Homeodomain-like"/>
    <property type="match status" value="1"/>
</dbReference>
<protein>
    <recommendedName>
        <fullName evidence="5">HTH CENPB-type domain-containing protein</fullName>
    </recommendedName>
</protein>
<proteinExistence type="predicted"/>
<dbReference type="AlphaFoldDB" id="A0AAD7YDS3"/>
<dbReference type="InterPro" id="IPR036397">
    <property type="entry name" value="RNaseH_sf"/>
</dbReference>
<feature type="compositionally biased region" description="Basic and acidic residues" evidence="4">
    <location>
        <begin position="850"/>
        <end position="861"/>
    </location>
</feature>
<keyword evidence="2" id="KW-0238">DNA-binding</keyword>
<dbReference type="PROSITE" id="PS51253">
    <property type="entry name" value="HTH_CENPB"/>
    <property type="match status" value="1"/>
</dbReference>
<feature type="region of interest" description="Disordered" evidence="4">
    <location>
        <begin position="672"/>
        <end position="703"/>
    </location>
</feature>
<dbReference type="Proteomes" id="UP001231518">
    <property type="component" value="Chromosome 21"/>
</dbReference>
<dbReference type="InterPro" id="IPR050863">
    <property type="entry name" value="CenT-Element_Derived"/>
</dbReference>
<dbReference type="PANTHER" id="PTHR19303">
    <property type="entry name" value="TRANSPOSON"/>
    <property type="match status" value="1"/>
</dbReference>
<feature type="region of interest" description="Disordered" evidence="4">
    <location>
        <begin position="773"/>
        <end position="801"/>
    </location>
</feature>
<reference evidence="6" key="1">
    <citation type="submission" date="2023-03" db="EMBL/GenBank/DDBJ databases">
        <title>Chromosome-level genomes of two armyworms, Mythimna separata and Mythimna loreyi, provide insights into the biosynthesis and reception of sex pheromones.</title>
        <authorList>
            <person name="Zhao H."/>
        </authorList>
    </citation>
    <scope>NUCLEOTIDE SEQUENCE</scope>
    <source>
        <strain evidence="6">BeijingLab</strain>
        <tissue evidence="6">Pupa</tissue>
    </source>
</reference>
<dbReference type="GO" id="GO:0003677">
    <property type="term" value="F:DNA binding"/>
    <property type="evidence" value="ECO:0007669"/>
    <property type="project" value="UniProtKB-KW"/>
</dbReference>
<feature type="compositionally biased region" description="Basic and acidic residues" evidence="4">
    <location>
        <begin position="672"/>
        <end position="700"/>
    </location>
</feature>
<evidence type="ECO:0000256" key="2">
    <source>
        <dbReference type="ARBA" id="ARBA00023125"/>
    </source>
</evidence>